<feature type="repeat" description="WD" evidence="6">
    <location>
        <begin position="269"/>
        <end position="303"/>
    </location>
</feature>
<dbReference type="PROSITE" id="PS50294">
    <property type="entry name" value="WD_REPEATS_REGION"/>
    <property type="match status" value="4"/>
</dbReference>
<keyword evidence="9" id="KW-1185">Reference proteome</keyword>
<gene>
    <name evidence="8" type="ORF">K402DRAFT_467948</name>
</gene>
<comment type="function">
    <text evidence="5">Component of the ASTRA complex involved in chromatin remodeling.</text>
</comment>
<evidence type="ECO:0000256" key="1">
    <source>
        <dbReference type="ARBA" id="ARBA00004604"/>
    </source>
</evidence>
<dbReference type="OrthoDB" id="5414888at2759"/>
<dbReference type="PROSITE" id="PS50082">
    <property type="entry name" value="WD_REPEATS_2"/>
    <property type="match status" value="7"/>
</dbReference>
<protein>
    <submittedName>
        <fullName evidence="8">WD40 repeat-like protein</fullName>
    </submittedName>
</protein>
<feature type="repeat" description="WD" evidence="6">
    <location>
        <begin position="420"/>
        <end position="461"/>
    </location>
</feature>
<dbReference type="GO" id="GO:0000472">
    <property type="term" value="P:endonucleolytic cleavage to generate mature 5'-end of SSU-rRNA from (SSU-rRNA, 5.8S rRNA, LSU-rRNA)"/>
    <property type="evidence" value="ECO:0007669"/>
    <property type="project" value="TreeGrafter"/>
</dbReference>
<evidence type="ECO:0000259" key="7">
    <source>
        <dbReference type="Pfam" id="PF08625"/>
    </source>
</evidence>
<proteinExistence type="predicted"/>
<dbReference type="AlphaFoldDB" id="A0A6G1GJA1"/>
<dbReference type="InterPro" id="IPR020472">
    <property type="entry name" value="WD40_PAC1"/>
</dbReference>
<reference evidence="8" key="1">
    <citation type="journal article" date="2020" name="Stud. Mycol.">
        <title>101 Dothideomycetes genomes: a test case for predicting lifestyles and emergence of pathogens.</title>
        <authorList>
            <person name="Haridas S."/>
            <person name="Albert R."/>
            <person name="Binder M."/>
            <person name="Bloem J."/>
            <person name="Labutti K."/>
            <person name="Salamov A."/>
            <person name="Andreopoulos B."/>
            <person name="Baker S."/>
            <person name="Barry K."/>
            <person name="Bills G."/>
            <person name="Bluhm B."/>
            <person name="Cannon C."/>
            <person name="Castanera R."/>
            <person name="Culley D."/>
            <person name="Daum C."/>
            <person name="Ezra D."/>
            <person name="Gonzalez J."/>
            <person name="Henrissat B."/>
            <person name="Kuo A."/>
            <person name="Liang C."/>
            <person name="Lipzen A."/>
            <person name="Lutzoni F."/>
            <person name="Magnuson J."/>
            <person name="Mondo S."/>
            <person name="Nolan M."/>
            <person name="Ohm R."/>
            <person name="Pangilinan J."/>
            <person name="Park H.-J."/>
            <person name="Ramirez L."/>
            <person name="Alfaro M."/>
            <person name="Sun H."/>
            <person name="Tritt A."/>
            <person name="Yoshinaga Y."/>
            <person name="Zwiers L.-H."/>
            <person name="Turgeon B."/>
            <person name="Goodwin S."/>
            <person name="Spatafora J."/>
            <person name="Crous P."/>
            <person name="Grigoriev I."/>
        </authorList>
    </citation>
    <scope>NUCLEOTIDE SEQUENCE</scope>
    <source>
        <strain evidence="8">CBS 113979</strain>
    </source>
</reference>
<dbReference type="EMBL" id="ML977215">
    <property type="protein sequence ID" value="KAF1980894.1"/>
    <property type="molecule type" value="Genomic_DNA"/>
</dbReference>
<evidence type="ECO:0000256" key="2">
    <source>
        <dbReference type="ARBA" id="ARBA00022574"/>
    </source>
</evidence>
<dbReference type="Pfam" id="PF08625">
    <property type="entry name" value="Utp13"/>
    <property type="match status" value="1"/>
</dbReference>
<evidence type="ECO:0000256" key="5">
    <source>
        <dbReference type="ARBA" id="ARBA00037338"/>
    </source>
</evidence>
<sequence length="923" mass="99570">MATVKTTFEAGTVIQPIHTGGSVALSQDGKILATCVGEDALLTDLRTGKELARIQGDGETITTSSLTPSASHLIICSRSLSMRIFQLRPSAVDDGTIDTILERTLKPHSSPVIVSTVDHTGTLLATGGADGVVKVWDIRGGYTTHTFHGHSGVISALHFFELDASALQSEISQKSKKKRKQDDVLQEEAASSTFGFRLASGGEDGHIRIWNLHKRTSVAMLDSHVSVVRSLNYSSHENTLVSSSRDKTVIVWDARTWTTKTVIPVLEAVESTGFLSEGGLIYTGGENGVVRVWNSSGGTEITKEQEHGGETDRILQIIRHDSLPYLLSIYEDNSLVLHSTNPLLNHTSSKTIPPLPVLRRISGTHDEIIDLAYVGSDSNLLALATNSEDIRIISIAPSSSSSSDNDLVGGNYFGADVALLSGHDDIIICIDTDWSGHWLATGAKDNTARLWRLDPESDSYSCFAIFTGHAESLGAIALPHSTPSADSPAFLKPLDHPPAFLITGSQDKTVKRWDTSSVSGPKRKAARAAYTRKAHDKDINAIDTNDKGTLFASASQDRTVKIWSVEDGQITGTLRGHRRGVWSVKFSPKDLTGTVSGAGGAASVNKGLILTGCGDKTVRIWSLLDYSCLLTFEGHTNSVLKVVWLPPPSTEDARGRGILVASAGGDGLVKVWDATSGEVAATLDNHTDRVWALAVPPRRRIRSQGDDASSAALISGAADAVLTFWQDTTSATALEASTAATKTIEQDQRLANLSLAGNYREAIVLALQLDRPARLLGLLKNVVEGEERDDDAISGKPDVDEALKTLSDEQLWKLLRWCREWNGNARTAGVAQRVLSILVRTYPAERFVKLRRKGGGVGKDGKGKPGDIGDVLRGLKAYGERHARRVEAMIEESYLLEFTLREMDEVFGSVAGEEIVRVNGHPR</sequence>
<dbReference type="InterPro" id="IPR013934">
    <property type="entry name" value="Utp13_C"/>
</dbReference>
<dbReference type="InterPro" id="IPR001680">
    <property type="entry name" value="WD40_rpt"/>
</dbReference>
<dbReference type="SMART" id="SM00320">
    <property type="entry name" value="WD40"/>
    <property type="match status" value="13"/>
</dbReference>
<dbReference type="InterPro" id="IPR015943">
    <property type="entry name" value="WD40/YVTN_repeat-like_dom_sf"/>
</dbReference>
<dbReference type="Proteomes" id="UP000800041">
    <property type="component" value="Unassembled WGS sequence"/>
</dbReference>
<feature type="repeat" description="WD" evidence="6">
    <location>
        <begin position="221"/>
        <end position="262"/>
    </location>
</feature>
<feature type="domain" description="U3 small nucleolar RNA-associated protein 13 C-terminal" evidence="7">
    <location>
        <begin position="747"/>
        <end position="903"/>
    </location>
</feature>
<accession>A0A6G1GJA1</accession>
<comment type="subcellular location">
    <subcellularLocation>
        <location evidence="1">Nucleus</location>
        <location evidence="1">Nucleolus</location>
    </subcellularLocation>
</comment>
<evidence type="ECO:0000256" key="4">
    <source>
        <dbReference type="ARBA" id="ARBA00023242"/>
    </source>
</evidence>
<dbReference type="GO" id="GO:0032040">
    <property type="term" value="C:small-subunit processome"/>
    <property type="evidence" value="ECO:0007669"/>
    <property type="project" value="InterPro"/>
</dbReference>
<evidence type="ECO:0000313" key="9">
    <source>
        <dbReference type="Proteomes" id="UP000800041"/>
    </source>
</evidence>
<keyword evidence="4" id="KW-0539">Nucleus</keyword>
<dbReference type="Pfam" id="PF00400">
    <property type="entry name" value="WD40"/>
    <property type="match status" value="7"/>
</dbReference>
<dbReference type="PROSITE" id="PS00678">
    <property type="entry name" value="WD_REPEATS_1"/>
    <property type="match status" value="3"/>
</dbReference>
<dbReference type="InterPro" id="IPR019775">
    <property type="entry name" value="WD40_repeat_CS"/>
</dbReference>
<dbReference type="GO" id="GO:0000480">
    <property type="term" value="P:endonucleolytic cleavage in 5'-ETS of tricistronic rRNA transcript (SSU-rRNA, 5.8S rRNA, LSU-rRNA)"/>
    <property type="evidence" value="ECO:0007669"/>
    <property type="project" value="TreeGrafter"/>
</dbReference>
<feature type="repeat" description="WD" evidence="6">
    <location>
        <begin position="198"/>
        <end position="220"/>
    </location>
</feature>
<feature type="repeat" description="WD" evidence="6">
    <location>
        <begin position="632"/>
        <end position="682"/>
    </location>
</feature>
<evidence type="ECO:0000256" key="3">
    <source>
        <dbReference type="ARBA" id="ARBA00022737"/>
    </source>
</evidence>
<dbReference type="GO" id="GO:0030686">
    <property type="term" value="C:90S preribosome"/>
    <property type="evidence" value="ECO:0007669"/>
    <property type="project" value="TreeGrafter"/>
</dbReference>
<dbReference type="FunFam" id="2.130.10.10:FF:001009">
    <property type="entry name" value="Small nucleolar ribonucleoprotein complex subunit, putative"/>
    <property type="match status" value="1"/>
</dbReference>
<dbReference type="GO" id="GO:0034511">
    <property type="term" value="F:U3 snoRNA binding"/>
    <property type="evidence" value="ECO:0007669"/>
    <property type="project" value="TreeGrafter"/>
</dbReference>
<name>A0A6G1GJA1_9PEZI</name>
<keyword evidence="2 6" id="KW-0853">WD repeat</keyword>
<dbReference type="CDD" id="cd00200">
    <property type="entry name" value="WD40"/>
    <property type="match status" value="1"/>
</dbReference>
<keyword evidence="3" id="KW-0677">Repeat</keyword>
<feature type="repeat" description="WD" evidence="6">
    <location>
        <begin position="105"/>
        <end position="146"/>
    </location>
</feature>
<organism evidence="8 9">
    <name type="scientific">Aulographum hederae CBS 113979</name>
    <dbReference type="NCBI Taxonomy" id="1176131"/>
    <lineage>
        <taxon>Eukaryota</taxon>
        <taxon>Fungi</taxon>
        <taxon>Dikarya</taxon>
        <taxon>Ascomycota</taxon>
        <taxon>Pezizomycotina</taxon>
        <taxon>Dothideomycetes</taxon>
        <taxon>Pleosporomycetidae</taxon>
        <taxon>Aulographales</taxon>
        <taxon>Aulographaceae</taxon>
    </lineage>
</organism>
<evidence type="ECO:0000256" key="6">
    <source>
        <dbReference type="PROSITE-ProRule" id="PRU00221"/>
    </source>
</evidence>
<dbReference type="PRINTS" id="PR00320">
    <property type="entry name" value="GPROTEINBRPT"/>
</dbReference>
<dbReference type="PANTHER" id="PTHR19854">
    <property type="entry name" value="TRANSDUCIN BETA-LIKE 3"/>
    <property type="match status" value="1"/>
</dbReference>
<dbReference type="InterPro" id="IPR036322">
    <property type="entry name" value="WD40_repeat_dom_sf"/>
</dbReference>
<feature type="repeat" description="WD" evidence="6">
    <location>
        <begin position="532"/>
        <end position="573"/>
    </location>
</feature>
<evidence type="ECO:0000313" key="8">
    <source>
        <dbReference type="EMBL" id="KAF1980894.1"/>
    </source>
</evidence>
<dbReference type="SUPFAM" id="SSF50978">
    <property type="entry name" value="WD40 repeat-like"/>
    <property type="match status" value="2"/>
</dbReference>
<dbReference type="Gene3D" id="2.130.10.10">
    <property type="entry name" value="YVTN repeat-like/Quinoprotein amine dehydrogenase"/>
    <property type="match status" value="4"/>
</dbReference>
<dbReference type="PANTHER" id="PTHR19854:SF15">
    <property type="entry name" value="TRANSDUCIN BETA-LIKE PROTEIN 3"/>
    <property type="match status" value="1"/>
</dbReference>